<gene>
    <name evidence="9" type="ORF">U7230_07005</name>
</gene>
<evidence type="ECO:0000256" key="5">
    <source>
        <dbReference type="ARBA" id="ARBA00022989"/>
    </source>
</evidence>
<comment type="similarity">
    <text evidence="7">Belongs to the binding-protein-dependent transport system permease family.</text>
</comment>
<evidence type="ECO:0000313" key="10">
    <source>
        <dbReference type="Proteomes" id="UP001332192"/>
    </source>
</evidence>
<evidence type="ECO:0000256" key="4">
    <source>
        <dbReference type="ARBA" id="ARBA00022692"/>
    </source>
</evidence>
<dbReference type="InterPro" id="IPR000515">
    <property type="entry name" value="MetI-like"/>
</dbReference>
<dbReference type="Pfam" id="PF00528">
    <property type="entry name" value="BPD_transp_1"/>
    <property type="match status" value="1"/>
</dbReference>
<evidence type="ECO:0000259" key="8">
    <source>
        <dbReference type="PROSITE" id="PS50928"/>
    </source>
</evidence>
<feature type="domain" description="ABC transmembrane type-1" evidence="8">
    <location>
        <begin position="80"/>
        <end position="292"/>
    </location>
</feature>
<accession>A0ABZ1C1L2</accession>
<evidence type="ECO:0000256" key="3">
    <source>
        <dbReference type="ARBA" id="ARBA00022475"/>
    </source>
</evidence>
<dbReference type="PANTHER" id="PTHR43005:SF1">
    <property type="entry name" value="SPERMIDINE_PUTRESCINE TRANSPORT SYSTEM PERMEASE PROTEIN"/>
    <property type="match status" value="1"/>
</dbReference>
<dbReference type="SUPFAM" id="SSF161098">
    <property type="entry name" value="MetI-like"/>
    <property type="match status" value="1"/>
</dbReference>
<feature type="transmembrane region" description="Helical" evidence="7">
    <location>
        <begin position="222"/>
        <end position="247"/>
    </location>
</feature>
<dbReference type="CDD" id="cd06261">
    <property type="entry name" value="TM_PBP2"/>
    <property type="match status" value="1"/>
</dbReference>
<keyword evidence="6 7" id="KW-0472">Membrane</keyword>
<evidence type="ECO:0000256" key="2">
    <source>
        <dbReference type="ARBA" id="ARBA00022448"/>
    </source>
</evidence>
<feature type="transmembrane region" description="Helical" evidence="7">
    <location>
        <begin position="84"/>
        <end position="105"/>
    </location>
</feature>
<keyword evidence="5 7" id="KW-1133">Transmembrane helix</keyword>
<protein>
    <submittedName>
        <fullName evidence="9">Sugar ABC transporter permease</fullName>
    </submittedName>
</protein>
<feature type="transmembrane region" description="Helical" evidence="7">
    <location>
        <begin position="276"/>
        <end position="295"/>
    </location>
</feature>
<evidence type="ECO:0000256" key="7">
    <source>
        <dbReference type="RuleBase" id="RU363032"/>
    </source>
</evidence>
<evidence type="ECO:0000256" key="6">
    <source>
        <dbReference type="ARBA" id="ARBA00023136"/>
    </source>
</evidence>
<dbReference type="PROSITE" id="PS50928">
    <property type="entry name" value="ABC_TM1"/>
    <property type="match status" value="1"/>
</dbReference>
<comment type="subcellular location">
    <subcellularLocation>
        <location evidence="1 7">Cell membrane</location>
        <topology evidence="1 7">Multi-pass membrane protein</topology>
    </subcellularLocation>
</comment>
<dbReference type="PANTHER" id="PTHR43005">
    <property type="entry name" value="BLR7065 PROTEIN"/>
    <property type="match status" value="1"/>
</dbReference>
<proteinExistence type="inferred from homology"/>
<dbReference type="Proteomes" id="UP001332192">
    <property type="component" value="Chromosome"/>
</dbReference>
<dbReference type="Gene3D" id="1.10.3720.10">
    <property type="entry name" value="MetI-like"/>
    <property type="match status" value="1"/>
</dbReference>
<evidence type="ECO:0000256" key="1">
    <source>
        <dbReference type="ARBA" id="ARBA00004651"/>
    </source>
</evidence>
<sequence length="305" mass="32896">MAGSTAAVRQERLGASRWAGLPGLVFVLPAVLVVLGVVGYPFVEGIWLSLTNRTVASEGHFIGFKNYANLLHSAVFLKTVRNTLVYTGVGLVGKLVLGMAVALSLTRVGRGRDLLGALLLLPWIIPTVLSALVWTWIFDDTSGILNYALVRLHLVDRPVPWLGSSALAMASVILVAVWRETPYFGLSLLAGLRSIPQEQYEAASLDGAGTLQQFRYVTLPNLLGLILLVSTISVVQSAYDFSIVYILTRGGPVGATHIFSTLTYEIGFYVGDLGRAGAVALTAFPIFGPLMFYIARSLERREASL</sequence>
<reference evidence="9 10" key="1">
    <citation type="journal article" date="2024" name="Front. Microbiol.">
        <title>Novel thermophilic genera Geochorda gen. nov. and Carboxydochorda gen. nov. from the deep terrestrial subsurface reveal the ecophysiological diversity in the class Limnochordia.</title>
        <authorList>
            <person name="Karnachuk O.V."/>
            <person name="Lukina A.P."/>
            <person name="Avakyan M.R."/>
            <person name="Kadnikov V.V."/>
            <person name="Begmatov S."/>
            <person name="Beletsky A.V."/>
            <person name="Vlasova K.G."/>
            <person name="Novikov A.A."/>
            <person name="Shcherbakova V.A."/>
            <person name="Mardanov A.V."/>
            <person name="Ravin N.V."/>
        </authorList>
    </citation>
    <scope>NUCLEOTIDE SEQUENCE [LARGE SCALE GENOMIC DNA]</scope>
    <source>
        <strain evidence="9 10">L945</strain>
    </source>
</reference>
<keyword evidence="10" id="KW-1185">Reference proteome</keyword>
<feature type="transmembrane region" description="Helical" evidence="7">
    <location>
        <begin position="158"/>
        <end position="178"/>
    </location>
</feature>
<feature type="transmembrane region" description="Helical" evidence="7">
    <location>
        <begin position="21"/>
        <end position="43"/>
    </location>
</feature>
<dbReference type="RefSeq" id="WP_324718008.1">
    <property type="nucleotide sequence ID" value="NZ_CP141615.1"/>
</dbReference>
<evidence type="ECO:0000313" key="9">
    <source>
        <dbReference type="EMBL" id="WRP18735.1"/>
    </source>
</evidence>
<keyword evidence="4 7" id="KW-0812">Transmembrane</keyword>
<keyword evidence="2 7" id="KW-0813">Transport</keyword>
<dbReference type="InterPro" id="IPR035906">
    <property type="entry name" value="MetI-like_sf"/>
</dbReference>
<organism evidence="9 10">
    <name type="scientific">Carboxydichorda subterranea</name>
    <dbReference type="NCBI Taxonomy" id="3109565"/>
    <lineage>
        <taxon>Bacteria</taxon>
        <taxon>Bacillati</taxon>
        <taxon>Bacillota</taxon>
        <taxon>Limnochordia</taxon>
        <taxon>Limnochordales</taxon>
        <taxon>Geochordaceae</taxon>
        <taxon>Carboxydichorda</taxon>
    </lineage>
</organism>
<feature type="transmembrane region" description="Helical" evidence="7">
    <location>
        <begin position="117"/>
        <end position="138"/>
    </location>
</feature>
<keyword evidence="3" id="KW-1003">Cell membrane</keyword>
<name>A0ABZ1C1L2_9FIRM</name>
<dbReference type="EMBL" id="CP141615">
    <property type="protein sequence ID" value="WRP18735.1"/>
    <property type="molecule type" value="Genomic_DNA"/>
</dbReference>